<dbReference type="EMBL" id="JAULSN010000002">
    <property type="protein sequence ID" value="KAK3379281.1"/>
    <property type="molecule type" value="Genomic_DNA"/>
</dbReference>
<accession>A0AAE0KMA5</accession>
<reference evidence="1" key="1">
    <citation type="journal article" date="2023" name="Mol. Phylogenet. Evol.">
        <title>Genome-scale phylogeny and comparative genomics of the fungal order Sordariales.</title>
        <authorList>
            <person name="Hensen N."/>
            <person name="Bonometti L."/>
            <person name="Westerberg I."/>
            <person name="Brannstrom I.O."/>
            <person name="Guillou S."/>
            <person name="Cros-Aarteil S."/>
            <person name="Calhoun S."/>
            <person name="Haridas S."/>
            <person name="Kuo A."/>
            <person name="Mondo S."/>
            <person name="Pangilinan J."/>
            <person name="Riley R."/>
            <person name="LaButti K."/>
            <person name="Andreopoulos B."/>
            <person name="Lipzen A."/>
            <person name="Chen C."/>
            <person name="Yan M."/>
            <person name="Daum C."/>
            <person name="Ng V."/>
            <person name="Clum A."/>
            <person name="Steindorff A."/>
            <person name="Ohm R.A."/>
            <person name="Martin F."/>
            <person name="Silar P."/>
            <person name="Natvig D.O."/>
            <person name="Lalanne C."/>
            <person name="Gautier V."/>
            <person name="Ament-Velasquez S.L."/>
            <person name="Kruys A."/>
            <person name="Hutchinson M.I."/>
            <person name="Powell A.J."/>
            <person name="Barry K."/>
            <person name="Miller A.N."/>
            <person name="Grigoriev I.V."/>
            <person name="Debuchy R."/>
            <person name="Gladieux P."/>
            <person name="Hiltunen Thoren M."/>
            <person name="Johannesson H."/>
        </authorList>
    </citation>
    <scope>NUCLEOTIDE SEQUENCE</scope>
    <source>
        <strain evidence="1">CBS 958.72</strain>
    </source>
</reference>
<name>A0AAE0KMA5_9PEZI</name>
<dbReference type="AlphaFoldDB" id="A0AAE0KMA5"/>
<gene>
    <name evidence="1" type="ORF">B0T24DRAFT_611244</name>
</gene>
<protein>
    <submittedName>
        <fullName evidence="1">Uncharacterized protein</fullName>
    </submittedName>
</protein>
<keyword evidence="2" id="KW-1185">Reference proteome</keyword>
<evidence type="ECO:0000313" key="2">
    <source>
        <dbReference type="Proteomes" id="UP001287356"/>
    </source>
</evidence>
<organism evidence="1 2">
    <name type="scientific">Lasiosphaeria ovina</name>
    <dbReference type="NCBI Taxonomy" id="92902"/>
    <lineage>
        <taxon>Eukaryota</taxon>
        <taxon>Fungi</taxon>
        <taxon>Dikarya</taxon>
        <taxon>Ascomycota</taxon>
        <taxon>Pezizomycotina</taxon>
        <taxon>Sordariomycetes</taxon>
        <taxon>Sordariomycetidae</taxon>
        <taxon>Sordariales</taxon>
        <taxon>Lasiosphaeriaceae</taxon>
        <taxon>Lasiosphaeria</taxon>
    </lineage>
</organism>
<dbReference type="Proteomes" id="UP001287356">
    <property type="component" value="Unassembled WGS sequence"/>
</dbReference>
<sequence length="119" mass="13759">MEIDEHLKYTFLQFDPCPRAGEPMVSRRKICLSGCTRDWDCSLLTMLFRRDSGLLPLTRRVVVFQPCNCARATMESKGARASRRHSLYQDQKAWCRLWVVTVEAKIVYRGQTVTSVSPM</sequence>
<comment type="caution">
    <text evidence="1">The sequence shown here is derived from an EMBL/GenBank/DDBJ whole genome shotgun (WGS) entry which is preliminary data.</text>
</comment>
<evidence type="ECO:0000313" key="1">
    <source>
        <dbReference type="EMBL" id="KAK3379281.1"/>
    </source>
</evidence>
<proteinExistence type="predicted"/>
<reference evidence="1" key="2">
    <citation type="submission" date="2023-06" db="EMBL/GenBank/DDBJ databases">
        <authorList>
            <consortium name="Lawrence Berkeley National Laboratory"/>
            <person name="Haridas S."/>
            <person name="Hensen N."/>
            <person name="Bonometti L."/>
            <person name="Westerberg I."/>
            <person name="Brannstrom I.O."/>
            <person name="Guillou S."/>
            <person name="Cros-Aarteil S."/>
            <person name="Calhoun S."/>
            <person name="Kuo A."/>
            <person name="Mondo S."/>
            <person name="Pangilinan J."/>
            <person name="Riley R."/>
            <person name="Labutti K."/>
            <person name="Andreopoulos B."/>
            <person name="Lipzen A."/>
            <person name="Chen C."/>
            <person name="Yanf M."/>
            <person name="Daum C."/>
            <person name="Ng V."/>
            <person name="Clum A."/>
            <person name="Steindorff A."/>
            <person name="Ohm R."/>
            <person name="Martin F."/>
            <person name="Silar P."/>
            <person name="Natvig D."/>
            <person name="Lalanne C."/>
            <person name="Gautier V."/>
            <person name="Ament-Velasquez S.L."/>
            <person name="Kruys A."/>
            <person name="Hutchinson M.I."/>
            <person name="Powell A.J."/>
            <person name="Barry K."/>
            <person name="Miller A.N."/>
            <person name="Grigoriev I.V."/>
            <person name="Debuchy R."/>
            <person name="Gladieux P."/>
            <person name="Thoren M.H."/>
            <person name="Johannesson H."/>
        </authorList>
    </citation>
    <scope>NUCLEOTIDE SEQUENCE</scope>
    <source>
        <strain evidence="1">CBS 958.72</strain>
    </source>
</reference>